<dbReference type="SUPFAM" id="SSF51120">
    <property type="entry name" value="beta-Roll"/>
    <property type="match status" value="2"/>
</dbReference>
<dbReference type="PANTHER" id="PTHR38340:SF1">
    <property type="entry name" value="S-LAYER PROTEIN"/>
    <property type="match status" value="1"/>
</dbReference>
<dbReference type="Proteomes" id="UP001500221">
    <property type="component" value="Unassembled WGS sequence"/>
</dbReference>
<organism evidence="5 6">
    <name type="scientific">Nocardioides marinquilinus</name>
    <dbReference type="NCBI Taxonomy" id="1210400"/>
    <lineage>
        <taxon>Bacteria</taxon>
        <taxon>Bacillati</taxon>
        <taxon>Actinomycetota</taxon>
        <taxon>Actinomycetes</taxon>
        <taxon>Propionibacteriales</taxon>
        <taxon>Nocardioidaceae</taxon>
        <taxon>Nocardioides</taxon>
    </lineage>
</organism>
<evidence type="ECO:0000313" key="6">
    <source>
        <dbReference type="Proteomes" id="UP001500221"/>
    </source>
</evidence>
<feature type="compositionally biased region" description="Basic and acidic residues" evidence="3">
    <location>
        <begin position="147"/>
        <end position="164"/>
    </location>
</feature>
<dbReference type="Gene3D" id="2.160.20.160">
    <property type="match status" value="1"/>
</dbReference>
<evidence type="ECO:0000256" key="3">
    <source>
        <dbReference type="SAM" id="MobiDB-lite"/>
    </source>
</evidence>
<dbReference type="PRINTS" id="PR00313">
    <property type="entry name" value="CABNDNGRPT"/>
</dbReference>
<keyword evidence="6" id="KW-1185">Reference proteome</keyword>
<comment type="subcellular location">
    <subcellularLocation>
        <location evidence="1">Secreted</location>
    </subcellularLocation>
</comment>
<evidence type="ECO:0008006" key="7">
    <source>
        <dbReference type="Google" id="ProtNLM"/>
    </source>
</evidence>
<gene>
    <name evidence="5" type="ORF">GCM10023340_26450</name>
</gene>
<sequence length="452" mass="46034">MPRSPARSLALLLIASAVAAVPAPLVASADTAQRTCRGERATVVGEHRPDGRAIGTPGRDVIVTNGAKYVRAFGGDDLICVTNLTDFPRAGVVHLEAAGGDDRVVVTGSSRRAVWAALGAGADRFTGGPGDDEVLTGPGEVGGWGPDGDREQDVVSTARGDDVVQTKGSAGRPDRIDLGHGDDRVEVRDPDGGRVVVAGGEGRDALVVGRGSTAFSDDLTLDNRDGSATRDGAAWITWTGVQDFRVDTSGTLDFRGGPLGEHLVTSEAAAASTIAMGAGLDVVTLDEGRGPSTLDGGAGDDRLELSVRGSGGAEPVVVDVADGTVVPSRAGLTFTRFDDVFVSDLTLTSVTLRGSGADDVLSASGCEITIEGRGGDDRLTSVRTYDQLGDYPCSDAPTLIEGPATMDGGPGDDVLVGSGFGDRLDGGDGDDTVDGRAGTDTCLGETRVRCEA</sequence>
<evidence type="ECO:0000256" key="2">
    <source>
        <dbReference type="ARBA" id="ARBA00022525"/>
    </source>
</evidence>
<dbReference type="Gene3D" id="2.150.10.10">
    <property type="entry name" value="Serralysin-like metalloprotease, C-terminal"/>
    <property type="match status" value="1"/>
</dbReference>
<evidence type="ECO:0000313" key="5">
    <source>
        <dbReference type="EMBL" id="GAA5150096.1"/>
    </source>
</evidence>
<dbReference type="InterPro" id="IPR011049">
    <property type="entry name" value="Serralysin-like_metalloprot_C"/>
</dbReference>
<dbReference type="EMBL" id="BAABKG010000003">
    <property type="protein sequence ID" value="GAA5150096.1"/>
    <property type="molecule type" value="Genomic_DNA"/>
</dbReference>
<dbReference type="InterPro" id="IPR050557">
    <property type="entry name" value="RTX_toxin/Mannuronan_C5-epim"/>
</dbReference>
<evidence type="ECO:0000256" key="1">
    <source>
        <dbReference type="ARBA" id="ARBA00004613"/>
    </source>
</evidence>
<reference evidence="6" key="1">
    <citation type="journal article" date="2019" name="Int. J. Syst. Evol. Microbiol.">
        <title>The Global Catalogue of Microorganisms (GCM) 10K type strain sequencing project: providing services to taxonomists for standard genome sequencing and annotation.</title>
        <authorList>
            <consortium name="The Broad Institute Genomics Platform"/>
            <consortium name="The Broad Institute Genome Sequencing Center for Infectious Disease"/>
            <person name="Wu L."/>
            <person name="Ma J."/>
        </authorList>
    </citation>
    <scope>NUCLEOTIDE SEQUENCE [LARGE SCALE GENOMIC DNA]</scope>
    <source>
        <strain evidence="6">JCM 18459</strain>
    </source>
</reference>
<feature type="compositionally biased region" description="Basic and acidic residues" evidence="3">
    <location>
        <begin position="172"/>
        <end position="182"/>
    </location>
</feature>
<comment type="caution">
    <text evidence="5">The sequence shown here is derived from an EMBL/GenBank/DDBJ whole genome shotgun (WGS) entry which is preliminary data.</text>
</comment>
<dbReference type="InterPro" id="IPR001343">
    <property type="entry name" value="Hemolysn_Ca-bd"/>
</dbReference>
<keyword evidence="2" id="KW-0964">Secreted</keyword>
<dbReference type="PANTHER" id="PTHR38340">
    <property type="entry name" value="S-LAYER PROTEIN"/>
    <property type="match status" value="1"/>
</dbReference>
<evidence type="ECO:0000256" key="4">
    <source>
        <dbReference type="SAM" id="SignalP"/>
    </source>
</evidence>
<feature type="region of interest" description="Disordered" evidence="3">
    <location>
        <begin position="139"/>
        <end position="182"/>
    </location>
</feature>
<feature type="signal peptide" evidence="4">
    <location>
        <begin position="1"/>
        <end position="19"/>
    </location>
</feature>
<name>A0ABP9PPR3_9ACTN</name>
<proteinExistence type="predicted"/>
<protein>
    <recommendedName>
        <fullName evidence="7">Calcium-binding protein</fullName>
    </recommendedName>
</protein>
<keyword evidence="4" id="KW-0732">Signal</keyword>
<feature type="chain" id="PRO_5047126334" description="Calcium-binding protein" evidence="4">
    <location>
        <begin position="20"/>
        <end position="452"/>
    </location>
</feature>
<dbReference type="Pfam" id="PF00353">
    <property type="entry name" value="HemolysinCabind"/>
    <property type="match status" value="3"/>
</dbReference>
<accession>A0ABP9PPR3</accession>